<accession>A0AAE0B6D0</accession>
<dbReference type="EMBL" id="JANJYJ010000001">
    <property type="protein sequence ID" value="KAK3230090.1"/>
    <property type="molecule type" value="Genomic_DNA"/>
</dbReference>
<gene>
    <name evidence="2" type="ORF">Dsin_001971</name>
</gene>
<dbReference type="Proteomes" id="UP001281410">
    <property type="component" value="Unassembled WGS sequence"/>
</dbReference>
<evidence type="ECO:0000313" key="2">
    <source>
        <dbReference type="EMBL" id="KAK3230090.1"/>
    </source>
</evidence>
<name>A0AAE0B6D0_9ROSI</name>
<dbReference type="AlphaFoldDB" id="A0AAE0B6D0"/>
<reference evidence="2" key="1">
    <citation type="journal article" date="2023" name="Plant J.">
        <title>Genome sequences and population genomics provide insights into the demographic history, inbreeding, and mutation load of two 'living fossil' tree species of Dipteronia.</title>
        <authorList>
            <person name="Feng Y."/>
            <person name="Comes H.P."/>
            <person name="Chen J."/>
            <person name="Zhu S."/>
            <person name="Lu R."/>
            <person name="Zhang X."/>
            <person name="Li P."/>
            <person name="Qiu J."/>
            <person name="Olsen K.M."/>
            <person name="Qiu Y."/>
        </authorList>
    </citation>
    <scope>NUCLEOTIDE SEQUENCE</scope>
    <source>
        <strain evidence="2">NBL</strain>
    </source>
</reference>
<protein>
    <submittedName>
        <fullName evidence="2">Uncharacterized protein</fullName>
    </submittedName>
</protein>
<organism evidence="2 3">
    <name type="scientific">Dipteronia sinensis</name>
    <dbReference type="NCBI Taxonomy" id="43782"/>
    <lineage>
        <taxon>Eukaryota</taxon>
        <taxon>Viridiplantae</taxon>
        <taxon>Streptophyta</taxon>
        <taxon>Embryophyta</taxon>
        <taxon>Tracheophyta</taxon>
        <taxon>Spermatophyta</taxon>
        <taxon>Magnoliopsida</taxon>
        <taxon>eudicotyledons</taxon>
        <taxon>Gunneridae</taxon>
        <taxon>Pentapetalae</taxon>
        <taxon>rosids</taxon>
        <taxon>malvids</taxon>
        <taxon>Sapindales</taxon>
        <taxon>Sapindaceae</taxon>
        <taxon>Hippocastanoideae</taxon>
        <taxon>Acereae</taxon>
        <taxon>Dipteronia</taxon>
    </lineage>
</organism>
<evidence type="ECO:0000256" key="1">
    <source>
        <dbReference type="SAM" id="MobiDB-lite"/>
    </source>
</evidence>
<evidence type="ECO:0000313" key="3">
    <source>
        <dbReference type="Proteomes" id="UP001281410"/>
    </source>
</evidence>
<feature type="region of interest" description="Disordered" evidence="1">
    <location>
        <begin position="69"/>
        <end position="94"/>
    </location>
</feature>
<keyword evidence="3" id="KW-1185">Reference proteome</keyword>
<proteinExistence type="predicted"/>
<comment type="caution">
    <text evidence="2">The sequence shown here is derived from an EMBL/GenBank/DDBJ whole genome shotgun (WGS) entry which is preliminary data.</text>
</comment>
<sequence>MDARSRRDQYFMKISRSTLVVLFALVVLLLSLSAFYECKVVDQVIEEGAETSSSRKLMVLINDYGGSGGDYVGPPDDGNYYRRQGDVPSPGVGH</sequence>